<evidence type="ECO:0000313" key="12">
    <source>
        <dbReference type="EMBL" id="TLC99538.1"/>
    </source>
</evidence>
<evidence type="ECO:0000256" key="7">
    <source>
        <dbReference type="ARBA" id="ARBA00024867"/>
    </source>
</evidence>
<gene>
    <name evidence="12" type="primary">srrA_4</name>
    <name evidence="12" type="ORF">DSM106044_03741</name>
</gene>
<dbReference type="SUPFAM" id="SSF46894">
    <property type="entry name" value="C-terminal effector domain of the bipartite response regulators"/>
    <property type="match status" value="1"/>
</dbReference>
<feature type="domain" description="OmpR/PhoB-type" evidence="11">
    <location>
        <begin position="131"/>
        <end position="230"/>
    </location>
</feature>
<evidence type="ECO:0000256" key="3">
    <source>
        <dbReference type="ARBA" id="ARBA00023012"/>
    </source>
</evidence>
<keyword evidence="13" id="KW-1185">Reference proteome</keyword>
<keyword evidence="4" id="KW-0805">Transcription regulation</keyword>
<dbReference type="SMART" id="SM00862">
    <property type="entry name" value="Trans_reg_C"/>
    <property type="match status" value="1"/>
</dbReference>
<dbReference type="CDD" id="cd17574">
    <property type="entry name" value="REC_OmpR"/>
    <property type="match status" value="1"/>
</dbReference>
<dbReference type="PANTHER" id="PTHR48111">
    <property type="entry name" value="REGULATOR OF RPOS"/>
    <property type="match status" value="1"/>
</dbReference>
<evidence type="ECO:0000259" key="10">
    <source>
        <dbReference type="PROSITE" id="PS50110"/>
    </source>
</evidence>
<dbReference type="InterPro" id="IPR039420">
    <property type="entry name" value="WalR-like"/>
</dbReference>
<dbReference type="Gene3D" id="6.10.250.690">
    <property type="match status" value="1"/>
</dbReference>
<keyword evidence="3" id="KW-0902">Two-component regulatory system</keyword>
<dbReference type="GO" id="GO:0006355">
    <property type="term" value="P:regulation of DNA-templated transcription"/>
    <property type="evidence" value="ECO:0007669"/>
    <property type="project" value="InterPro"/>
</dbReference>
<name>A0A4U8Q536_9FIRM</name>
<keyword evidence="5 9" id="KW-0238">DNA-binding</keyword>
<keyword evidence="2 8" id="KW-0597">Phosphoprotein</keyword>
<evidence type="ECO:0000256" key="8">
    <source>
        <dbReference type="PROSITE-ProRule" id="PRU00169"/>
    </source>
</evidence>
<protein>
    <recommendedName>
        <fullName evidence="1">Stage 0 sporulation protein A homolog</fullName>
    </recommendedName>
</protein>
<dbReference type="SMART" id="SM00448">
    <property type="entry name" value="REC"/>
    <property type="match status" value="1"/>
</dbReference>
<dbReference type="PANTHER" id="PTHR48111:SF26">
    <property type="entry name" value="STAGE 0 SPORULATION PROTEIN A HOMOLOG"/>
    <property type="match status" value="1"/>
</dbReference>
<dbReference type="GO" id="GO:0005829">
    <property type="term" value="C:cytosol"/>
    <property type="evidence" value="ECO:0007669"/>
    <property type="project" value="TreeGrafter"/>
</dbReference>
<dbReference type="GO" id="GO:0000976">
    <property type="term" value="F:transcription cis-regulatory region binding"/>
    <property type="evidence" value="ECO:0007669"/>
    <property type="project" value="TreeGrafter"/>
</dbReference>
<evidence type="ECO:0000313" key="13">
    <source>
        <dbReference type="Proteomes" id="UP000306509"/>
    </source>
</evidence>
<evidence type="ECO:0000259" key="11">
    <source>
        <dbReference type="PROSITE" id="PS51755"/>
    </source>
</evidence>
<dbReference type="CDD" id="cd00383">
    <property type="entry name" value="trans_reg_C"/>
    <property type="match status" value="1"/>
</dbReference>
<evidence type="ECO:0000256" key="4">
    <source>
        <dbReference type="ARBA" id="ARBA00023015"/>
    </source>
</evidence>
<comment type="caution">
    <text evidence="12">The sequence shown here is derived from an EMBL/GenBank/DDBJ whole genome shotgun (WGS) entry which is preliminary data.</text>
</comment>
<evidence type="ECO:0000256" key="5">
    <source>
        <dbReference type="ARBA" id="ARBA00023125"/>
    </source>
</evidence>
<dbReference type="Gene3D" id="3.40.50.2300">
    <property type="match status" value="1"/>
</dbReference>
<comment type="function">
    <text evidence="7">May play the central regulatory role in sporulation. It may be an element of the effector pathway responsible for the activation of sporulation genes in response to nutritional stress. Spo0A may act in concert with spo0H (a sigma factor) to control the expression of some genes that are critical to the sporulation process.</text>
</comment>
<keyword evidence="6" id="KW-0804">Transcription</keyword>
<reference evidence="12 13" key="1">
    <citation type="journal article" date="2019" name="Anaerobe">
        <title>Detection of Robinsoniella peoriensis in multiple bone samples of a trauma patient.</title>
        <authorList>
            <person name="Schrottner P."/>
            <person name="Hartwich K."/>
            <person name="Bunk B."/>
            <person name="Schober I."/>
            <person name="Helbig S."/>
            <person name="Rudolph W.W."/>
            <person name="Gunzer F."/>
        </authorList>
    </citation>
    <scope>NUCLEOTIDE SEQUENCE [LARGE SCALE GENOMIC DNA]</scope>
    <source>
        <strain evidence="12 13">DSM 106044</strain>
    </source>
</reference>
<dbReference type="SUPFAM" id="SSF52172">
    <property type="entry name" value="CheY-like"/>
    <property type="match status" value="1"/>
</dbReference>
<dbReference type="GO" id="GO:0000156">
    <property type="term" value="F:phosphorelay response regulator activity"/>
    <property type="evidence" value="ECO:0007669"/>
    <property type="project" value="TreeGrafter"/>
</dbReference>
<dbReference type="InterPro" id="IPR016032">
    <property type="entry name" value="Sig_transdc_resp-reg_C-effctor"/>
</dbReference>
<evidence type="ECO:0000256" key="1">
    <source>
        <dbReference type="ARBA" id="ARBA00018672"/>
    </source>
</evidence>
<dbReference type="Pfam" id="PF00072">
    <property type="entry name" value="Response_reg"/>
    <property type="match status" value="1"/>
</dbReference>
<dbReference type="Gene3D" id="1.10.10.10">
    <property type="entry name" value="Winged helix-like DNA-binding domain superfamily/Winged helix DNA-binding domain"/>
    <property type="match status" value="1"/>
</dbReference>
<dbReference type="InterPro" id="IPR036388">
    <property type="entry name" value="WH-like_DNA-bd_sf"/>
</dbReference>
<dbReference type="PROSITE" id="PS50110">
    <property type="entry name" value="RESPONSE_REGULATORY"/>
    <property type="match status" value="1"/>
</dbReference>
<feature type="modified residue" description="4-aspartylphosphate" evidence="8">
    <location>
        <position position="52"/>
    </location>
</feature>
<dbReference type="Pfam" id="PF00486">
    <property type="entry name" value="Trans_reg_C"/>
    <property type="match status" value="1"/>
</dbReference>
<dbReference type="FunFam" id="3.40.50.2300:FF:000001">
    <property type="entry name" value="DNA-binding response regulator PhoB"/>
    <property type="match status" value="1"/>
</dbReference>
<accession>A0A4U8Q536</accession>
<feature type="DNA-binding region" description="OmpR/PhoB-type" evidence="9">
    <location>
        <begin position="131"/>
        <end position="230"/>
    </location>
</feature>
<sequence>MEKILIVEDDELIAELERDYLEANGFGTEIAYNGLEGERKAKTGGYDAILLDVMLPGKTGFDVCRELRRFLHLPIIMVTAKKEDIDKIRGLGLGADDYLVKPFSPAELVARVKSHIHIHSLLLESQDENAETDITYQNLTILPKSRMVYLDKKEVVLVNKEFELLLFLAENPNIVFSKDTLFDRIWGMDSIGDMATVTVHINRLRDKLGKNSEKAQFIETVWGAGYRFRIS</sequence>
<dbReference type="AlphaFoldDB" id="A0A4U8Q536"/>
<evidence type="ECO:0000256" key="2">
    <source>
        <dbReference type="ARBA" id="ARBA00022553"/>
    </source>
</evidence>
<proteinExistence type="predicted"/>
<dbReference type="FunFam" id="1.10.10.10:FF:000018">
    <property type="entry name" value="DNA-binding response regulator ResD"/>
    <property type="match status" value="1"/>
</dbReference>
<dbReference type="PROSITE" id="PS51755">
    <property type="entry name" value="OMPR_PHOB"/>
    <property type="match status" value="1"/>
</dbReference>
<dbReference type="EMBL" id="QGQD01000069">
    <property type="protein sequence ID" value="TLC99538.1"/>
    <property type="molecule type" value="Genomic_DNA"/>
</dbReference>
<evidence type="ECO:0000256" key="6">
    <source>
        <dbReference type="ARBA" id="ARBA00023163"/>
    </source>
</evidence>
<dbReference type="Proteomes" id="UP000306509">
    <property type="component" value="Unassembled WGS sequence"/>
</dbReference>
<organism evidence="12 13">
    <name type="scientific">Robinsoniella peoriensis</name>
    <dbReference type="NCBI Taxonomy" id="180332"/>
    <lineage>
        <taxon>Bacteria</taxon>
        <taxon>Bacillati</taxon>
        <taxon>Bacillota</taxon>
        <taxon>Clostridia</taxon>
        <taxon>Lachnospirales</taxon>
        <taxon>Lachnospiraceae</taxon>
        <taxon>Robinsoniella</taxon>
    </lineage>
</organism>
<dbReference type="InterPro" id="IPR001789">
    <property type="entry name" value="Sig_transdc_resp-reg_receiver"/>
</dbReference>
<dbReference type="InterPro" id="IPR001867">
    <property type="entry name" value="OmpR/PhoB-type_DNA-bd"/>
</dbReference>
<dbReference type="InterPro" id="IPR011006">
    <property type="entry name" value="CheY-like_superfamily"/>
</dbReference>
<dbReference type="GO" id="GO:0032993">
    <property type="term" value="C:protein-DNA complex"/>
    <property type="evidence" value="ECO:0007669"/>
    <property type="project" value="TreeGrafter"/>
</dbReference>
<feature type="domain" description="Response regulatory" evidence="10">
    <location>
        <begin position="3"/>
        <end position="116"/>
    </location>
</feature>
<dbReference type="RefSeq" id="WP_138003359.1">
    <property type="nucleotide sequence ID" value="NZ_QGQD01000069.1"/>
</dbReference>
<evidence type="ECO:0000256" key="9">
    <source>
        <dbReference type="PROSITE-ProRule" id="PRU01091"/>
    </source>
</evidence>
<dbReference type="STRING" id="180332.GCA_000797495_01547"/>